<comment type="caution">
    <text evidence="1">The sequence shown here is derived from an EMBL/GenBank/DDBJ whole genome shotgun (WGS) entry which is preliminary data.</text>
</comment>
<protein>
    <submittedName>
        <fullName evidence="1">SnoaL-like polyketide cyclase</fullName>
    </submittedName>
</protein>
<dbReference type="AlphaFoldDB" id="A0A3N4ULX9"/>
<accession>A0A3N4ULX9</accession>
<reference evidence="1 2" key="1">
    <citation type="submission" date="2018-11" db="EMBL/GenBank/DDBJ databases">
        <title>Genomic Encyclopedia of Type Strains, Phase IV (KMG-IV): sequencing the most valuable type-strain genomes for metagenomic binning, comparative biology and taxonomic classification.</title>
        <authorList>
            <person name="Goeker M."/>
        </authorList>
    </citation>
    <scope>NUCLEOTIDE SEQUENCE [LARGE SCALE GENOMIC DNA]</scope>
    <source>
        <strain evidence="1 2">DSM 104731</strain>
    </source>
</reference>
<proteinExistence type="predicted"/>
<dbReference type="InterPro" id="IPR009959">
    <property type="entry name" value="Cyclase_SnoaL-like"/>
</dbReference>
<dbReference type="SUPFAM" id="SSF54427">
    <property type="entry name" value="NTF2-like"/>
    <property type="match status" value="1"/>
</dbReference>
<dbReference type="Pfam" id="PF07366">
    <property type="entry name" value="SnoaL"/>
    <property type="match status" value="1"/>
</dbReference>
<evidence type="ECO:0000313" key="1">
    <source>
        <dbReference type="EMBL" id="RPE71572.1"/>
    </source>
</evidence>
<keyword evidence="2" id="KW-1185">Reference proteome</keyword>
<dbReference type="InterPro" id="IPR032710">
    <property type="entry name" value="NTF2-like_dom_sf"/>
</dbReference>
<sequence length="141" mass="15689">MTGIELLTLWYKRVWEQGDLTAVAEYFDVEAKANGLMSNLAAELEDFKTIVPAIQKSVRNITVSIDRSMEVDDQAWALVTIAAQNAKTMDPVTCSGQVIIRVRDEKIIEAHNHFDFIGLFEQLGCLPQDTIALCLSGETLT</sequence>
<dbReference type="EMBL" id="RKQK01000001">
    <property type="protein sequence ID" value="RPE71572.1"/>
    <property type="molecule type" value="Genomic_DNA"/>
</dbReference>
<evidence type="ECO:0000313" key="2">
    <source>
        <dbReference type="Proteomes" id="UP000269689"/>
    </source>
</evidence>
<dbReference type="Proteomes" id="UP000269689">
    <property type="component" value="Unassembled WGS sequence"/>
</dbReference>
<organism evidence="1 2">
    <name type="scientific">Pacificibacter maritimus</name>
    <dbReference type="NCBI Taxonomy" id="762213"/>
    <lineage>
        <taxon>Bacteria</taxon>
        <taxon>Pseudomonadati</taxon>
        <taxon>Pseudomonadota</taxon>
        <taxon>Alphaproteobacteria</taxon>
        <taxon>Rhodobacterales</taxon>
        <taxon>Roseobacteraceae</taxon>
        <taxon>Pacificibacter</taxon>
    </lineage>
</organism>
<dbReference type="RefSeq" id="WP_123791777.1">
    <property type="nucleotide sequence ID" value="NZ_RKQK01000001.1"/>
</dbReference>
<dbReference type="Gene3D" id="3.10.450.50">
    <property type="match status" value="1"/>
</dbReference>
<gene>
    <name evidence="1" type="ORF">EDD53_0694</name>
</gene>
<name>A0A3N4ULX9_9RHOB</name>
<dbReference type="GO" id="GO:0030638">
    <property type="term" value="P:polyketide metabolic process"/>
    <property type="evidence" value="ECO:0007669"/>
    <property type="project" value="InterPro"/>
</dbReference>
<dbReference type="OrthoDB" id="7844074at2"/>